<accession>K5WE14</accession>
<dbReference type="AlphaFoldDB" id="K5WE14"/>
<feature type="compositionally biased region" description="Low complexity" evidence="1">
    <location>
        <begin position="56"/>
        <end position="66"/>
    </location>
</feature>
<sequence length="107" mass="10996">MPRRCRKRRNAKKRAQERSRLSGTSKSNVKGPFGHLSGIGAALPAVKTPPTPPGDVPTGSGSPGSDIPLRASALGAYSSPSSSPSSHCEPPSCEKGGRNTGTKSCQL</sequence>
<evidence type="ECO:0000313" key="2">
    <source>
        <dbReference type="EMBL" id="EKM73496.1"/>
    </source>
</evidence>
<dbReference type="Proteomes" id="UP000008493">
    <property type="component" value="Unassembled WGS sequence"/>
</dbReference>
<dbReference type="RefSeq" id="XP_007335865.1">
    <property type="nucleotide sequence ID" value="XM_007335803.1"/>
</dbReference>
<dbReference type="InParanoid" id="K5WE14"/>
<feature type="compositionally biased region" description="Basic residues" evidence="1">
    <location>
        <begin position="1"/>
        <end position="13"/>
    </location>
</feature>
<dbReference type="HOGENOM" id="CLU_077438_1_1_1"/>
<name>K5WE14_AGABU</name>
<protein>
    <submittedName>
        <fullName evidence="2">Uncharacterized protein</fullName>
    </submittedName>
</protein>
<organism evidence="2 3">
    <name type="scientific">Agaricus bisporus var. burnettii (strain JB137-S8 / ATCC MYA-4627 / FGSC 10392)</name>
    <name type="common">White button mushroom</name>
    <dbReference type="NCBI Taxonomy" id="597362"/>
    <lineage>
        <taxon>Eukaryota</taxon>
        <taxon>Fungi</taxon>
        <taxon>Dikarya</taxon>
        <taxon>Basidiomycota</taxon>
        <taxon>Agaricomycotina</taxon>
        <taxon>Agaricomycetes</taxon>
        <taxon>Agaricomycetidae</taxon>
        <taxon>Agaricales</taxon>
        <taxon>Agaricineae</taxon>
        <taxon>Agaricaceae</taxon>
        <taxon>Agaricus</taxon>
    </lineage>
</organism>
<evidence type="ECO:0000313" key="3">
    <source>
        <dbReference type="Proteomes" id="UP000008493"/>
    </source>
</evidence>
<reference evidence="3" key="1">
    <citation type="journal article" date="2012" name="Proc. Natl. Acad. Sci. U.S.A.">
        <title>Genome sequence of the button mushroom Agaricus bisporus reveals mechanisms governing adaptation to a humic-rich ecological niche.</title>
        <authorList>
            <person name="Morin E."/>
            <person name="Kohler A."/>
            <person name="Baker A.R."/>
            <person name="Foulongne-Oriol M."/>
            <person name="Lombard V."/>
            <person name="Nagy L.G."/>
            <person name="Ohm R.A."/>
            <person name="Patyshakuliyeva A."/>
            <person name="Brun A."/>
            <person name="Aerts A.L."/>
            <person name="Bailey A.M."/>
            <person name="Billette C."/>
            <person name="Coutinho P.M."/>
            <person name="Deakin G."/>
            <person name="Doddapaneni H."/>
            <person name="Floudas D."/>
            <person name="Grimwood J."/>
            <person name="Hilden K."/>
            <person name="Kuees U."/>
            <person name="LaButti K.M."/>
            <person name="Lapidus A."/>
            <person name="Lindquist E.A."/>
            <person name="Lucas S.M."/>
            <person name="Murat C."/>
            <person name="Riley R.W."/>
            <person name="Salamov A.A."/>
            <person name="Schmutz J."/>
            <person name="Subramanian V."/>
            <person name="Woesten H.A.B."/>
            <person name="Xu J."/>
            <person name="Eastwood D.C."/>
            <person name="Foster G.D."/>
            <person name="Sonnenberg A.S."/>
            <person name="Cullen D."/>
            <person name="de Vries R.P."/>
            <person name="Lundell T."/>
            <person name="Hibbett D.S."/>
            <person name="Henrissat B."/>
            <person name="Burton K.S."/>
            <person name="Kerrigan R.W."/>
            <person name="Challen M.P."/>
            <person name="Grigoriev I.V."/>
            <person name="Martin F."/>
        </authorList>
    </citation>
    <scope>NUCLEOTIDE SEQUENCE [LARGE SCALE GENOMIC DNA]</scope>
    <source>
        <strain evidence="3">JB137-S8 / ATCC MYA-4627 / FGSC 10392</strain>
    </source>
</reference>
<dbReference type="KEGG" id="abp:AGABI1DRAFT134663"/>
<feature type="region of interest" description="Disordered" evidence="1">
    <location>
        <begin position="1"/>
        <end position="107"/>
    </location>
</feature>
<dbReference type="GeneID" id="18828326"/>
<keyword evidence="3" id="KW-1185">Reference proteome</keyword>
<gene>
    <name evidence="2" type="ORF">AGABI1DRAFT_134663</name>
</gene>
<dbReference type="EMBL" id="JH972617">
    <property type="protein sequence ID" value="EKM73496.1"/>
    <property type="molecule type" value="Genomic_DNA"/>
</dbReference>
<evidence type="ECO:0000256" key="1">
    <source>
        <dbReference type="SAM" id="MobiDB-lite"/>
    </source>
</evidence>
<feature type="compositionally biased region" description="Low complexity" evidence="1">
    <location>
        <begin position="78"/>
        <end position="94"/>
    </location>
</feature>
<proteinExistence type="predicted"/>